<reference evidence="2 3" key="1">
    <citation type="journal article" date="2004" name="Nucleic Acids Res.">
        <title>Thermoadaptation trait revealed by the genome sequence of thermophilic Geobacillus kaustophilus.</title>
        <authorList>
            <person name="Takami H."/>
            <person name="Takaki Y."/>
            <person name="Chee G.J."/>
            <person name="Nishi S."/>
            <person name="Shimamura S."/>
            <person name="Suzuki H."/>
            <person name="Matsui S."/>
            <person name="Uchiyama I."/>
        </authorList>
    </citation>
    <scope>NUCLEOTIDE SEQUENCE [LARGE SCALE GENOMIC DNA]</scope>
    <source>
        <strain evidence="2 3">HTA426</strain>
    </source>
</reference>
<protein>
    <submittedName>
        <fullName evidence="2">Uncharacterized protein</fullName>
    </submittedName>
</protein>
<keyword evidence="1" id="KW-1133">Transmembrane helix</keyword>
<accession>Q5L366</accession>
<organism evidence="2 3">
    <name type="scientific">Geobacillus kaustophilus (strain HTA426)</name>
    <dbReference type="NCBI Taxonomy" id="235909"/>
    <lineage>
        <taxon>Bacteria</taxon>
        <taxon>Bacillati</taxon>
        <taxon>Bacillota</taxon>
        <taxon>Bacilli</taxon>
        <taxon>Bacillales</taxon>
        <taxon>Anoxybacillaceae</taxon>
        <taxon>Geobacillus</taxon>
        <taxon>Geobacillus thermoleovorans group</taxon>
    </lineage>
</organism>
<dbReference type="EMBL" id="BA000043">
    <property type="protein sequence ID" value="BAD74614.1"/>
    <property type="molecule type" value="Genomic_DNA"/>
</dbReference>
<feature type="transmembrane region" description="Helical" evidence="1">
    <location>
        <begin position="46"/>
        <end position="63"/>
    </location>
</feature>
<evidence type="ECO:0000313" key="3">
    <source>
        <dbReference type="Proteomes" id="UP000001172"/>
    </source>
</evidence>
<proteinExistence type="predicted"/>
<dbReference type="KEGG" id="gka:GK0329"/>
<dbReference type="Proteomes" id="UP000001172">
    <property type="component" value="Chromosome"/>
</dbReference>
<dbReference type="HOGENOM" id="CLU_2436603_0_0_9"/>
<evidence type="ECO:0000313" key="2">
    <source>
        <dbReference type="EMBL" id="BAD74614.1"/>
    </source>
</evidence>
<keyword evidence="3" id="KW-1185">Reference proteome</keyword>
<name>Q5L366_GEOKA</name>
<evidence type="ECO:0000256" key="1">
    <source>
        <dbReference type="SAM" id="Phobius"/>
    </source>
</evidence>
<dbReference type="AlphaFoldDB" id="Q5L366"/>
<keyword evidence="1" id="KW-0812">Transmembrane</keyword>
<keyword evidence="1" id="KW-0472">Membrane</keyword>
<gene>
    <name evidence="2" type="ordered locus">GK0329</name>
</gene>
<sequence length="90" mass="10691">METILFTDISRTVGQSFVETMVRVPSPNQRLKSCAIHSDELLHQSFVSFYLTGAFIFLTKWTFRSFRFISYHKQYLHAISRNDSFMFEVR</sequence>